<organism evidence="1 2">
    <name type="scientific">Colocasia esculenta</name>
    <name type="common">Wild taro</name>
    <name type="synonym">Arum esculentum</name>
    <dbReference type="NCBI Taxonomy" id="4460"/>
    <lineage>
        <taxon>Eukaryota</taxon>
        <taxon>Viridiplantae</taxon>
        <taxon>Streptophyta</taxon>
        <taxon>Embryophyta</taxon>
        <taxon>Tracheophyta</taxon>
        <taxon>Spermatophyta</taxon>
        <taxon>Magnoliopsida</taxon>
        <taxon>Liliopsida</taxon>
        <taxon>Araceae</taxon>
        <taxon>Aroideae</taxon>
        <taxon>Colocasieae</taxon>
        <taxon>Colocasia</taxon>
    </lineage>
</organism>
<comment type="caution">
    <text evidence="1">The sequence shown here is derived from an EMBL/GenBank/DDBJ whole genome shotgun (WGS) entry which is preliminary data.</text>
</comment>
<protein>
    <submittedName>
        <fullName evidence="1">Uncharacterized protein</fullName>
    </submittedName>
</protein>
<sequence length="211" mass="24267">MANEAFNDNIRQFAIELESTSTELQNDMATNRRWDASLKEEEKIVVDNLQVQETSTPLLSINAQMTTLVDALKATKDSRKIENEDFRQKLESIMTQVEGFVKSVNNLTRAKEKANDLPLDSHCQVVEKEKFEEEVQVLAKVNRRPHWVSTDLCKYWCSSSATILTPNCNIWGVRMEVYRVDRLRTWAFQPKTCSGGLIENAFDTKDAILFE</sequence>
<gene>
    <name evidence="1" type="ORF">Taro_053348</name>
</gene>
<dbReference type="Proteomes" id="UP000652761">
    <property type="component" value="Unassembled WGS sequence"/>
</dbReference>
<proteinExistence type="predicted"/>
<evidence type="ECO:0000313" key="2">
    <source>
        <dbReference type="Proteomes" id="UP000652761"/>
    </source>
</evidence>
<accession>A0A843XKQ2</accession>
<keyword evidence="2" id="KW-1185">Reference proteome</keyword>
<name>A0A843XKQ2_COLES</name>
<dbReference type="AlphaFoldDB" id="A0A843XKQ2"/>
<evidence type="ECO:0000313" key="1">
    <source>
        <dbReference type="EMBL" id="MQM20328.1"/>
    </source>
</evidence>
<reference evidence="1" key="1">
    <citation type="submission" date="2017-07" db="EMBL/GenBank/DDBJ databases">
        <title>Taro Niue Genome Assembly and Annotation.</title>
        <authorList>
            <person name="Atibalentja N."/>
            <person name="Keating K."/>
            <person name="Fields C.J."/>
        </authorList>
    </citation>
    <scope>NUCLEOTIDE SEQUENCE</scope>
    <source>
        <strain evidence="1">Niue_2</strain>
        <tissue evidence="1">Leaf</tissue>
    </source>
</reference>
<dbReference type="EMBL" id="NMUH01009723">
    <property type="protein sequence ID" value="MQM20328.1"/>
    <property type="molecule type" value="Genomic_DNA"/>
</dbReference>